<gene>
    <name evidence="2" type="ORF">MRATA1EN1_LOCUS29806</name>
</gene>
<evidence type="ECO:0000313" key="3">
    <source>
        <dbReference type="Proteomes" id="UP001176941"/>
    </source>
</evidence>
<feature type="signal peptide" evidence="1">
    <location>
        <begin position="1"/>
        <end position="20"/>
    </location>
</feature>
<proteinExistence type="predicted"/>
<dbReference type="Proteomes" id="UP001176941">
    <property type="component" value="Chromosome X"/>
</dbReference>
<keyword evidence="1" id="KW-0732">Signal</keyword>
<protein>
    <submittedName>
        <fullName evidence="2">Uncharacterized protein</fullName>
    </submittedName>
</protein>
<reference evidence="2" key="1">
    <citation type="submission" date="2023-04" db="EMBL/GenBank/DDBJ databases">
        <authorList>
            <consortium name="ELIXIR-Norway"/>
        </authorList>
    </citation>
    <scope>NUCLEOTIDE SEQUENCE [LARGE SCALE GENOMIC DNA]</scope>
</reference>
<accession>A0ABN9A4G2</accession>
<evidence type="ECO:0000313" key="2">
    <source>
        <dbReference type="EMBL" id="CAI9180844.1"/>
    </source>
</evidence>
<feature type="chain" id="PRO_5046805390" evidence="1">
    <location>
        <begin position="21"/>
        <end position="104"/>
    </location>
</feature>
<sequence>MKVKVLVAQSCLLCIPMTVANQASLSMEFSRQEYWRELPFPSPVDLPNPGIKARSPALQADSLPSEPRIYKEPLFLSCKKKSVSSNGGHYGLNVCFPQICLLTS</sequence>
<dbReference type="EMBL" id="OX460343">
    <property type="protein sequence ID" value="CAI9180844.1"/>
    <property type="molecule type" value="Genomic_DNA"/>
</dbReference>
<organism evidence="2 3">
    <name type="scientific">Rangifer tarandus platyrhynchus</name>
    <name type="common">Svalbard reindeer</name>
    <dbReference type="NCBI Taxonomy" id="3082113"/>
    <lineage>
        <taxon>Eukaryota</taxon>
        <taxon>Metazoa</taxon>
        <taxon>Chordata</taxon>
        <taxon>Craniata</taxon>
        <taxon>Vertebrata</taxon>
        <taxon>Euteleostomi</taxon>
        <taxon>Mammalia</taxon>
        <taxon>Eutheria</taxon>
        <taxon>Laurasiatheria</taxon>
        <taxon>Artiodactyla</taxon>
        <taxon>Ruminantia</taxon>
        <taxon>Pecora</taxon>
        <taxon>Cervidae</taxon>
        <taxon>Odocoileinae</taxon>
        <taxon>Rangifer</taxon>
    </lineage>
</organism>
<keyword evidence="3" id="KW-1185">Reference proteome</keyword>
<name>A0ABN9A4G2_RANTA</name>
<evidence type="ECO:0000256" key="1">
    <source>
        <dbReference type="SAM" id="SignalP"/>
    </source>
</evidence>